<evidence type="ECO:0000256" key="1">
    <source>
        <dbReference type="ARBA" id="ARBA00010169"/>
    </source>
</evidence>
<dbReference type="Pfam" id="PF03091">
    <property type="entry name" value="CutA1"/>
    <property type="match status" value="1"/>
</dbReference>
<evidence type="ECO:0000313" key="3">
    <source>
        <dbReference type="Proteomes" id="UP000249065"/>
    </source>
</evidence>
<dbReference type="PANTHER" id="PTHR23419:SF8">
    <property type="entry name" value="FI09726P"/>
    <property type="match status" value="1"/>
</dbReference>
<dbReference type="Gene3D" id="3.30.70.120">
    <property type="match status" value="1"/>
</dbReference>
<reference evidence="3" key="1">
    <citation type="submission" date="2018-06" db="EMBL/GenBank/DDBJ databases">
        <authorList>
            <person name="Khan S.A."/>
        </authorList>
    </citation>
    <scope>NUCLEOTIDE SEQUENCE [LARGE SCALE GENOMIC DNA]</scope>
    <source>
        <strain evidence="3">DB-1506</strain>
    </source>
</reference>
<dbReference type="EMBL" id="QLIX01000002">
    <property type="protein sequence ID" value="RAI60455.1"/>
    <property type="molecule type" value="Genomic_DNA"/>
</dbReference>
<gene>
    <name evidence="2" type="ORF">DOO78_05160</name>
</gene>
<dbReference type="InterPro" id="IPR015867">
    <property type="entry name" value="N-reg_PII/ATP_PRibTrfase_C"/>
</dbReference>
<dbReference type="AlphaFoldDB" id="A0A327MD20"/>
<accession>A0A327MD20</accession>
<dbReference type="Proteomes" id="UP000249065">
    <property type="component" value="Unassembled WGS sequence"/>
</dbReference>
<proteinExistence type="inferred from homology"/>
<dbReference type="GO" id="GO:0005507">
    <property type="term" value="F:copper ion binding"/>
    <property type="evidence" value="ECO:0007669"/>
    <property type="project" value="TreeGrafter"/>
</dbReference>
<organism evidence="2 3">
    <name type="scientific">Roseicella frigidaeris</name>
    <dbReference type="NCBI Taxonomy" id="2230885"/>
    <lineage>
        <taxon>Bacteria</taxon>
        <taxon>Pseudomonadati</taxon>
        <taxon>Pseudomonadota</taxon>
        <taxon>Alphaproteobacteria</taxon>
        <taxon>Acetobacterales</taxon>
        <taxon>Roseomonadaceae</taxon>
        <taxon>Roseicella</taxon>
    </lineage>
</organism>
<keyword evidence="3" id="KW-1185">Reference proteome</keyword>
<sequence length="117" mass="12719">MDAAGHQAAGEAVYWVYVTAADEAEARRIGRALVEERLAACVNLLPGHRAIYRWDGEIREEAEAGFVAKTSAGRFPALCARIRALHGYETPAILALPAAAGDMAFLDWVRQEVRPLA</sequence>
<protein>
    <submittedName>
        <fullName evidence="2">Divalent-cation tolerance protein CutA</fullName>
    </submittedName>
</protein>
<comment type="similarity">
    <text evidence="1">Belongs to the CutA family.</text>
</comment>
<comment type="caution">
    <text evidence="2">The sequence shown here is derived from an EMBL/GenBank/DDBJ whole genome shotgun (WGS) entry which is preliminary data.</text>
</comment>
<dbReference type="InterPro" id="IPR004323">
    <property type="entry name" value="Ion_tolerance_CutA"/>
</dbReference>
<dbReference type="RefSeq" id="WP_111468641.1">
    <property type="nucleotide sequence ID" value="NZ_QLIX01000002.1"/>
</dbReference>
<dbReference type="PANTHER" id="PTHR23419">
    <property type="entry name" value="DIVALENT CATION TOLERANCE CUTA-RELATED"/>
    <property type="match status" value="1"/>
</dbReference>
<dbReference type="OrthoDB" id="37622at2"/>
<name>A0A327MD20_9PROT</name>
<dbReference type="SUPFAM" id="SSF54913">
    <property type="entry name" value="GlnB-like"/>
    <property type="match status" value="1"/>
</dbReference>
<dbReference type="InterPro" id="IPR011322">
    <property type="entry name" value="N-reg_PII-like_a/b"/>
</dbReference>
<evidence type="ECO:0000313" key="2">
    <source>
        <dbReference type="EMBL" id="RAI60455.1"/>
    </source>
</evidence>
<dbReference type="GO" id="GO:0010038">
    <property type="term" value="P:response to metal ion"/>
    <property type="evidence" value="ECO:0007669"/>
    <property type="project" value="InterPro"/>
</dbReference>